<dbReference type="SUPFAM" id="SSF51905">
    <property type="entry name" value="FAD/NAD(P)-binding domain"/>
    <property type="match status" value="1"/>
</dbReference>
<dbReference type="GO" id="GO:0050660">
    <property type="term" value="F:flavin adenine dinucleotide binding"/>
    <property type="evidence" value="ECO:0007669"/>
    <property type="project" value="TreeGrafter"/>
</dbReference>
<dbReference type="PANTHER" id="PTHR43539">
    <property type="entry name" value="FLAVIN-BINDING MONOOXYGENASE-LIKE PROTEIN (AFU_ORTHOLOGUE AFUA_4G09220)"/>
    <property type="match status" value="1"/>
</dbReference>
<protein>
    <recommendedName>
        <fullName evidence="4">NAD(P)/FAD-dependent oxidoreductase</fullName>
    </recommendedName>
</protein>
<dbReference type="GO" id="GO:0004497">
    <property type="term" value="F:monooxygenase activity"/>
    <property type="evidence" value="ECO:0007669"/>
    <property type="project" value="TreeGrafter"/>
</dbReference>
<dbReference type="RefSeq" id="WP_132203124.1">
    <property type="nucleotide sequence ID" value="NZ_SMKY01000270.1"/>
</dbReference>
<reference evidence="2 3" key="1">
    <citation type="submission" date="2019-03" db="EMBL/GenBank/DDBJ databases">
        <title>Draft genome sequences of novel Actinobacteria.</title>
        <authorList>
            <person name="Sahin N."/>
            <person name="Ay H."/>
            <person name="Saygin H."/>
        </authorList>
    </citation>
    <scope>NUCLEOTIDE SEQUENCE [LARGE SCALE GENOMIC DNA]</scope>
    <source>
        <strain evidence="2 3">DSM 45941</strain>
    </source>
</reference>
<keyword evidence="1" id="KW-0560">Oxidoreductase</keyword>
<evidence type="ECO:0000256" key="1">
    <source>
        <dbReference type="ARBA" id="ARBA00023002"/>
    </source>
</evidence>
<dbReference type="AlphaFoldDB" id="A0A4R5A8B0"/>
<dbReference type="PANTHER" id="PTHR43539:SF91">
    <property type="entry name" value="FAD-DEPENDENT URATE HYDROXYLASE"/>
    <property type="match status" value="1"/>
</dbReference>
<evidence type="ECO:0000313" key="2">
    <source>
        <dbReference type="EMBL" id="TDD68393.1"/>
    </source>
</evidence>
<dbReference type="OrthoDB" id="9778740at2"/>
<dbReference type="Pfam" id="PF13738">
    <property type="entry name" value="Pyr_redox_3"/>
    <property type="match status" value="1"/>
</dbReference>
<dbReference type="EMBL" id="SMKY01000270">
    <property type="protein sequence ID" value="TDD68393.1"/>
    <property type="molecule type" value="Genomic_DNA"/>
</dbReference>
<dbReference type="Gene3D" id="3.50.50.60">
    <property type="entry name" value="FAD/NAD(P)-binding domain"/>
    <property type="match status" value="1"/>
</dbReference>
<organism evidence="2 3">
    <name type="scientific">Actinomadura darangshiensis</name>
    <dbReference type="NCBI Taxonomy" id="705336"/>
    <lineage>
        <taxon>Bacteria</taxon>
        <taxon>Bacillati</taxon>
        <taxon>Actinomycetota</taxon>
        <taxon>Actinomycetes</taxon>
        <taxon>Streptosporangiales</taxon>
        <taxon>Thermomonosporaceae</taxon>
        <taxon>Actinomadura</taxon>
    </lineage>
</organism>
<dbReference type="PRINTS" id="PR00368">
    <property type="entry name" value="FADPNR"/>
</dbReference>
<sequence length="413" mass="44696">MSDSVTDVVIAGAGPYGLSTAAYLQNVGLNVRVIGEPMRFWDANMPEGMYLKSEPFASSLGAPQEGMRFTDRHPDWRVGHPIPLETFVEYGRWFAAEAVAGIEDAQVVTVERGGPAGYLVTVSTGETIASRTVVVAVGVGPFAHIPDELAGMPSWLVSHSSAHSDLSLFAGKEVAVVGAGQSALETAVLLADAGAHPHLLARRRVLDWNTVPAETRPLRAKALGGPRSGLGTGYRTWLWAERPGLVRYLPDRTRQRIVRETLPPAGAWWLRDRLDERIRVSTGRHLAKAVEHDDGIDVTTTDRAGRRLVSEVEHVIAATGYVPDVERLALLAPELRGRIAIRAGGAPLLSRDFEASTSGLYFAGLAAAPTFGPVMRFVHGADFAARRIAHDIIRRTPRARVPASVLEPEMPER</sequence>
<comment type="caution">
    <text evidence="2">The sequence shown here is derived from an EMBL/GenBank/DDBJ whole genome shotgun (WGS) entry which is preliminary data.</text>
</comment>
<gene>
    <name evidence="2" type="ORF">E1293_37010</name>
</gene>
<keyword evidence="3" id="KW-1185">Reference proteome</keyword>
<dbReference type="InterPro" id="IPR036188">
    <property type="entry name" value="FAD/NAD-bd_sf"/>
</dbReference>
<dbReference type="InterPro" id="IPR050982">
    <property type="entry name" value="Auxin_biosynth/cation_transpt"/>
</dbReference>
<dbReference type="Proteomes" id="UP000295578">
    <property type="component" value="Unassembled WGS sequence"/>
</dbReference>
<name>A0A4R5A8B0_9ACTN</name>
<proteinExistence type="predicted"/>
<evidence type="ECO:0000313" key="3">
    <source>
        <dbReference type="Proteomes" id="UP000295578"/>
    </source>
</evidence>
<evidence type="ECO:0008006" key="4">
    <source>
        <dbReference type="Google" id="ProtNLM"/>
    </source>
</evidence>
<dbReference type="PRINTS" id="PR00469">
    <property type="entry name" value="PNDRDTASEII"/>
</dbReference>
<accession>A0A4R5A8B0</accession>